<feature type="domain" description="Signal transduction histidine kinase subgroup 3 dimerisation and phosphoacceptor" evidence="11">
    <location>
        <begin position="168"/>
        <end position="233"/>
    </location>
</feature>
<evidence type="ECO:0000256" key="7">
    <source>
        <dbReference type="ARBA" id="ARBA00022840"/>
    </source>
</evidence>
<dbReference type="Pfam" id="PF07730">
    <property type="entry name" value="HisKA_3"/>
    <property type="match status" value="1"/>
</dbReference>
<dbReference type="Proteomes" id="UP000215199">
    <property type="component" value="Unassembled WGS sequence"/>
</dbReference>
<accession>A0A229T7N5</accession>
<evidence type="ECO:0000256" key="8">
    <source>
        <dbReference type="ARBA" id="ARBA00023012"/>
    </source>
</evidence>
<keyword evidence="4" id="KW-0808">Transferase</keyword>
<evidence type="ECO:0000256" key="9">
    <source>
        <dbReference type="SAM" id="Phobius"/>
    </source>
</evidence>
<evidence type="ECO:0000256" key="5">
    <source>
        <dbReference type="ARBA" id="ARBA00022741"/>
    </source>
</evidence>
<keyword evidence="6 12" id="KW-0418">Kinase</keyword>
<protein>
    <recommendedName>
        <fullName evidence="2">histidine kinase</fullName>
        <ecNumber evidence="2">2.7.13.3</ecNumber>
    </recommendedName>
</protein>
<dbReference type="CDD" id="cd16917">
    <property type="entry name" value="HATPase_UhpB-NarQ-NarX-like"/>
    <property type="match status" value="1"/>
</dbReference>
<dbReference type="Pfam" id="PF02518">
    <property type="entry name" value="HATPase_c"/>
    <property type="match status" value="1"/>
</dbReference>
<comment type="caution">
    <text evidence="12">The sequence shown here is derived from an EMBL/GenBank/DDBJ whole genome shotgun (WGS) entry which is preliminary data.</text>
</comment>
<dbReference type="InterPro" id="IPR050482">
    <property type="entry name" value="Sensor_HK_TwoCompSys"/>
</dbReference>
<evidence type="ECO:0000256" key="6">
    <source>
        <dbReference type="ARBA" id="ARBA00022777"/>
    </source>
</evidence>
<dbReference type="EC" id="2.7.13.3" evidence="2"/>
<keyword evidence="7" id="KW-0067">ATP-binding</keyword>
<keyword evidence="3" id="KW-0597">Phosphoprotein</keyword>
<name>A0A229T7N5_9PSEU</name>
<evidence type="ECO:0000256" key="4">
    <source>
        <dbReference type="ARBA" id="ARBA00022679"/>
    </source>
</evidence>
<evidence type="ECO:0000259" key="10">
    <source>
        <dbReference type="Pfam" id="PF02518"/>
    </source>
</evidence>
<evidence type="ECO:0000256" key="3">
    <source>
        <dbReference type="ARBA" id="ARBA00022553"/>
    </source>
</evidence>
<evidence type="ECO:0000313" key="13">
    <source>
        <dbReference type="Proteomes" id="UP000215199"/>
    </source>
</evidence>
<dbReference type="Gene3D" id="1.20.5.1930">
    <property type="match status" value="1"/>
</dbReference>
<proteinExistence type="predicted"/>
<gene>
    <name evidence="12" type="ORF">CF165_18520</name>
</gene>
<feature type="transmembrane region" description="Helical" evidence="9">
    <location>
        <begin position="61"/>
        <end position="94"/>
    </location>
</feature>
<dbReference type="EMBL" id="NMUL01000016">
    <property type="protein sequence ID" value="OXM66779.1"/>
    <property type="molecule type" value="Genomic_DNA"/>
</dbReference>
<dbReference type="GO" id="GO:0016020">
    <property type="term" value="C:membrane"/>
    <property type="evidence" value="ECO:0007669"/>
    <property type="project" value="InterPro"/>
</dbReference>
<keyword evidence="9" id="KW-0812">Transmembrane</keyword>
<dbReference type="Gene3D" id="3.30.565.10">
    <property type="entry name" value="Histidine kinase-like ATPase, C-terminal domain"/>
    <property type="match status" value="1"/>
</dbReference>
<evidence type="ECO:0000313" key="12">
    <source>
        <dbReference type="EMBL" id="OXM66779.1"/>
    </source>
</evidence>
<dbReference type="PANTHER" id="PTHR24421:SF10">
    <property type="entry name" value="NITRATE_NITRITE SENSOR PROTEIN NARQ"/>
    <property type="match status" value="1"/>
</dbReference>
<dbReference type="InterPro" id="IPR011712">
    <property type="entry name" value="Sig_transdc_His_kin_sub3_dim/P"/>
</dbReference>
<dbReference type="RefSeq" id="WP_093948786.1">
    <property type="nucleotide sequence ID" value="NZ_NMUL01000016.1"/>
</dbReference>
<dbReference type="GO" id="GO:0046983">
    <property type="term" value="F:protein dimerization activity"/>
    <property type="evidence" value="ECO:0007669"/>
    <property type="project" value="InterPro"/>
</dbReference>
<evidence type="ECO:0000259" key="11">
    <source>
        <dbReference type="Pfam" id="PF07730"/>
    </source>
</evidence>
<keyword evidence="9" id="KW-1133">Transmembrane helix</keyword>
<evidence type="ECO:0000256" key="1">
    <source>
        <dbReference type="ARBA" id="ARBA00000085"/>
    </source>
</evidence>
<dbReference type="InterPro" id="IPR003594">
    <property type="entry name" value="HATPase_dom"/>
</dbReference>
<keyword evidence="9" id="KW-0472">Membrane</keyword>
<keyword evidence="5" id="KW-0547">Nucleotide-binding</keyword>
<feature type="transmembrane region" description="Helical" evidence="9">
    <location>
        <begin position="126"/>
        <end position="146"/>
    </location>
</feature>
<keyword evidence="13" id="KW-1185">Reference proteome</keyword>
<feature type="domain" description="Histidine kinase/HSP90-like ATPase" evidence="10">
    <location>
        <begin position="281"/>
        <end position="364"/>
    </location>
</feature>
<dbReference type="PANTHER" id="PTHR24421">
    <property type="entry name" value="NITRATE/NITRITE SENSOR PROTEIN NARX-RELATED"/>
    <property type="match status" value="1"/>
</dbReference>
<dbReference type="SUPFAM" id="SSF55874">
    <property type="entry name" value="ATPase domain of HSP90 chaperone/DNA topoisomerase II/histidine kinase"/>
    <property type="match status" value="1"/>
</dbReference>
<evidence type="ECO:0000256" key="2">
    <source>
        <dbReference type="ARBA" id="ARBA00012438"/>
    </source>
</evidence>
<reference evidence="13" key="1">
    <citation type="submission" date="2017-07" db="EMBL/GenBank/DDBJ databases">
        <title>Comparative genome mining reveals phylogenetic distribution patterns of secondary metabolites in Amycolatopsis.</title>
        <authorList>
            <person name="Adamek M."/>
            <person name="Alanjary M."/>
            <person name="Sales-Ortells H."/>
            <person name="Goodfellow M."/>
            <person name="Bull A.T."/>
            <person name="Kalinowski J."/>
            <person name="Ziemert N."/>
        </authorList>
    </citation>
    <scope>NUCLEOTIDE SEQUENCE [LARGE SCALE GENOMIC DNA]</scope>
    <source>
        <strain evidence="13">H5</strain>
    </source>
</reference>
<dbReference type="AlphaFoldDB" id="A0A229T7N5"/>
<comment type="catalytic activity">
    <reaction evidence="1">
        <text>ATP + protein L-histidine = ADP + protein N-phospho-L-histidine.</text>
        <dbReference type="EC" id="2.7.13.3"/>
    </reaction>
</comment>
<organism evidence="12 13">
    <name type="scientific">Amycolatopsis vastitatis</name>
    <dbReference type="NCBI Taxonomy" id="1905142"/>
    <lineage>
        <taxon>Bacteria</taxon>
        <taxon>Bacillati</taxon>
        <taxon>Actinomycetota</taxon>
        <taxon>Actinomycetes</taxon>
        <taxon>Pseudonocardiales</taxon>
        <taxon>Pseudonocardiaceae</taxon>
        <taxon>Amycolatopsis</taxon>
    </lineage>
</organism>
<dbReference type="GO" id="GO:0000155">
    <property type="term" value="F:phosphorelay sensor kinase activity"/>
    <property type="evidence" value="ECO:0007669"/>
    <property type="project" value="InterPro"/>
</dbReference>
<sequence>MRIRVILDVLAAAALGVGAGGNLAAGAWALPSWMPTWLGWTIVVGSVVPIVLRRWWPLGSYVLGLALAAAAVPVGGPVFGAAVVGAGCALYVVVNRLKSRIGQVALAAGWIELGVLALTAPNPDTATTVNVSAAALVVGFLLGLTVRTRREYAAIERENHTRQAVSAERLRIAREMHDVVAHSMSLIAVKAAVGNHVALEQPDQARDALRVIEDTSRETLAELRRMLGVLRDGTGVPVLAPAPTLDDLRALADRAQLTGLAVDLVVDGLDGRNELPSGVGQSVYRIVQEALTNVVKHASAATCRIRITGGDGDVRIEVLDDGRGGEAVPGHGLIGMRERVAVYDGEFSAGPSDRGFRVFARLPYETVVTR</sequence>
<keyword evidence="8" id="KW-0902">Two-component regulatory system</keyword>
<dbReference type="GO" id="GO:0005524">
    <property type="term" value="F:ATP binding"/>
    <property type="evidence" value="ECO:0007669"/>
    <property type="project" value="UniProtKB-KW"/>
</dbReference>
<dbReference type="InterPro" id="IPR036890">
    <property type="entry name" value="HATPase_C_sf"/>
</dbReference>
<dbReference type="OrthoDB" id="227596at2"/>